<evidence type="ECO:0000313" key="1">
    <source>
        <dbReference type="EMBL" id="RCX19449.1"/>
    </source>
</evidence>
<organism evidence="1 2">
    <name type="scientific">Anaerobacterium chartisolvens</name>
    <dbReference type="NCBI Taxonomy" id="1297424"/>
    <lineage>
        <taxon>Bacteria</taxon>
        <taxon>Bacillati</taxon>
        <taxon>Bacillota</taxon>
        <taxon>Clostridia</taxon>
        <taxon>Eubacteriales</taxon>
        <taxon>Oscillospiraceae</taxon>
        <taxon>Anaerobacterium</taxon>
    </lineage>
</organism>
<dbReference type="AlphaFoldDB" id="A0A369BD19"/>
<sequence>MNKRVVRGTDGYAAGIEVKVLGITVYENTTLYY</sequence>
<proteinExistence type="predicted"/>
<reference evidence="1 2" key="1">
    <citation type="submission" date="2018-07" db="EMBL/GenBank/DDBJ databases">
        <title>Genomic Encyclopedia of Type Strains, Phase IV (KMG-IV): sequencing the most valuable type-strain genomes for metagenomic binning, comparative biology and taxonomic classification.</title>
        <authorList>
            <person name="Goeker M."/>
        </authorList>
    </citation>
    <scope>NUCLEOTIDE SEQUENCE [LARGE SCALE GENOMIC DNA]</scope>
    <source>
        <strain evidence="1 2">DSM 27016</strain>
    </source>
</reference>
<dbReference type="EMBL" id="QPJT01000003">
    <property type="protein sequence ID" value="RCX19449.1"/>
    <property type="molecule type" value="Genomic_DNA"/>
</dbReference>
<dbReference type="Proteomes" id="UP000253034">
    <property type="component" value="Unassembled WGS sequence"/>
</dbReference>
<name>A0A369BD19_9FIRM</name>
<gene>
    <name evidence="1" type="ORF">DFR58_103196</name>
</gene>
<protein>
    <submittedName>
        <fullName evidence="1">Uncharacterized protein</fullName>
    </submittedName>
</protein>
<keyword evidence="2" id="KW-1185">Reference proteome</keyword>
<accession>A0A369BD19</accession>
<comment type="caution">
    <text evidence="1">The sequence shown here is derived from an EMBL/GenBank/DDBJ whole genome shotgun (WGS) entry which is preliminary data.</text>
</comment>
<evidence type="ECO:0000313" key="2">
    <source>
        <dbReference type="Proteomes" id="UP000253034"/>
    </source>
</evidence>